<dbReference type="InterPro" id="IPR000542">
    <property type="entry name" value="Carn_acyl_trans"/>
</dbReference>
<dbReference type="PANTHER" id="PTHR22589:SF103">
    <property type="entry name" value="CARNITINE O-ACETYL-TRANSFERASE, ISOFORM A-RELATED"/>
    <property type="match status" value="1"/>
</dbReference>
<dbReference type="GO" id="GO:0005777">
    <property type="term" value="C:peroxisome"/>
    <property type="evidence" value="ECO:0007669"/>
    <property type="project" value="TreeGrafter"/>
</dbReference>
<dbReference type="PROSITE" id="PS00440">
    <property type="entry name" value="ACYLTRANSF_C_2"/>
    <property type="match status" value="1"/>
</dbReference>
<dbReference type="InterPro" id="IPR023213">
    <property type="entry name" value="CAT-like_dom_sf"/>
</dbReference>
<evidence type="ECO:0000256" key="6">
    <source>
        <dbReference type="SAM" id="MobiDB-lite"/>
    </source>
</evidence>
<feature type="compositionally biased region" description="Polar residues" evidence="6">
    <location>
        <begin position="640"/>
        <end position="659"/>
    </location>
</feature>
<organism evidence="8 9">
    <name type="scientific">Dispira parvispora</name>
    <dbReference type="NCBI Taxonomy" id="1520584"/>
    <lineage>
        <taxon>Eukaryota</taxon>
        <taxon>Fungi</taxon>
        <taxon>Fungi incertae sedis</taxon>
        <taxon>Zoopagomycota</taxon>
        <taxon>Kickxellomycotina</taxon>
        <taxon>Dimargaritomycetes</taxon>
        <taxon>Dimargaritales</taxon>
        <taxon>Dimargaritaceae</taxon>
        <taxon>Dispira</taxon>
    </lineage>
</organism>
<dbReference type="Gene3D" id="3.30.559.70">
    <property type="entry name" value="Choline/Carnitine o-acyltransferase, domain 2"/>
    <property type="match status" value="1"/>
</dbReference>
<sequence length="724" mass="81717">MLENNDLPFLPVPDLQDTTQRYLRSVKPLVSSEAYQRTEVAVHEFLQPGGVGEELQRRLLSRAADISDKQGKGSWLEEWWNEYAYFSNRVSNCFYVNFYFGLQDDPRQPTQIQRAAVLTQAALNFRQELLDGSLTRDMARKTPLCMYQYRYLFNTCRYPATPRDYTIRHTPTPGEADYTHIAVACRGQFYIVETMVAKEGKDHHPPTHRMLTTDELALRFAHVQRLAATQTEVVPLGILTSDTRDQWAINRTEFLAVDPRNEQMLRQLETALFLVSLEDESPQTREEFSRACWHGATGINRYHDKCFQLLVFANARVGYCGEHSLSDGTTALRLCKYMLTQESDTALPPQSCEQEQELSLNHGSVTLLEWVTNDLVRQLVSQSQAYFYRQVAAHDIAVLEYDVYGKDNIKKLRCSPDAYVQMAIQLAYYRFHGTCRATYESAATKKYSRGRTETIRSVTEASRAWVEAMVSQASTPEDLAALCREAIAQHAQSTARCTDGFGVDRHLLGLKYCLADHEPTPALFVDPNYAATCHWNLSTSQISDECIEEYGWGEVVPDGYGIAYLVKDKSIHFNIAALCTMQAKNFALHLELAMYDMHELLGGKPLDRPADICMALPTFPRPTELTVPLDNSADAVELDSFSTQSSEASDTSYTISPTLNGRDIQQAADEMGSTSPESRKHERKPSCITLVDGEGDGKLGDSTSPSWIARYFGIPSLPFNRQSP</sequence>
<evidence type="ECO:0000259" key="7">
    <source>
        <dbReference type="Pfam" id="PF00755"/>
    </source>
</evidence>
<accession>A0A9W8AWW4</accession>
<feature type="active site" description="Proton acceptor" evidence="4">
    <location>
        <position position="323"/>
    </location>
</feature>
<comment type="caution">
    <text evidence="8">The sequence shown here is derived from an EMBL/GenBank/DDBJ whole genome shotgun (WGS) entry which is preliminary data.</text>
</comment>
<protein>
    <submittedName>
        <fullName evidence="8">Carnitine O-acetyltransferase mitochondrial</fullName>
        <ecNumber evidence="8">2.3.1.7</ecNumber>
    </submittedName>
</protein>
<proteinExistence type="inferred from homology"/>
<dbReference type="OrthoDB" id="240216at2759"/>
<keyword evidence="3 5" id="KW-0012">Acyltransferase</keyword>
<reference evidence="8" key="1">
    <citation type="submission" date="2022-07" db="EMBL/GenBank/DDBJ databases">
        <title>Phylogenomic reconstructions and comparative analyses of Kickxellomycotina fungi.</title>
        <authorList>
            <person name="Reynolds N.K."/>
            <person name="Stajich J.E."/>
            <person name="Barry K."/>
            <person name="Grigoriev I.V."/>
            <person name="Crous P."/>
            <person name="Smith M.E."/>
        </authorList>
    </citation>
    <scope>NUCLEOTIDE SEQUENCE</scope>
    <source>
        <strain evidence="8">RSA 1196</strain>
    </source>
</reference>
<dbReference type="GO" id="GO:0004092">
    <property type="term" value="F:carnitine O-acetyltransferase activity"/>
    <property type="evidence" value="ECO:0007669"/>
    <property type="project" value="UniProtKB-EC"/>
</dbReference>
<name>A0A9W8AWW4_9FUNG</name>
<evidence type="ECO:0000256" key="1">
    <source>
        <dbReference type="ARBA" id="ARBA00005232"/>
    </source>
</evidence>
<evidence type="ECO:0000256" key="4">
    <source>
        <dbReference type="PIRSR" id="PIRSR600542-1"/>
    </source>
</evidence>
<feature type="region of interest" description="Disordered" evidence="6">
    <location>
        <begin position="639"/>
        <end position="706"/>
    </location>
</feature>
<dbReference type="SUPFAM" id="SSF52777">
    <property type="entry name" value="CoA-dependent acyltransferases"/>
    <property type="match status" value="2"/>
</dbReference>
<feature type="domain" description="Choline/carnitine acyltransferase" evidence="7">
    <location>
        <begin position="10"/>
        <end position="591"/>
    </location>
</feature>
<dbReference type="InterPro" id="IPR042231">
    <property type="entry name" value="Cho/carn_acyl_trans_2"/>
</dbReference>
<evidence type="ECO:0000313" key="8">
    <source>
        <dbReference type="EMBL" id="KAJ1969617.1"/>
    </source>
</evidence>
<keyword evidence="2 5" id="KW-0808">Transferase</keyword>
<dbReference type="Gene3D" id="3.30.559.10">
    <property type="entry name" value="Chloramphenicol acetyltransferase-like domain"/>
    <property type="match status" value="1"/>
</dbReference>
<dbReference type="InterPro" id="IPR039551">
    <property type="entry name" value="Cho/carn_acyl_trans"/>
</dbReference>
<dbReference type="Pfam" id="PF00755">
    <property type="entry name" value="Carn_acyltransf"/>
    <property type="match status" value="1"/>
</dbReference>
<keyword evidence="9" id="KW-1185">Reference proteome</keyword>
<gene>
    <name evidence="8" type="primary">CAT2_1</name>
    <name evidence="8" type="ORF">IWQ62_000507</name>
</gene>
<dbReference type="AlphaFoldDB" id="A0A9W8AWW4"/>
<dbReference type="GO" id="GO:0005739">
    <property type="term" value="C:mitochondrion"/>
    <property type="evidence" value="ECO:0007669"/>
    <property type="project" value="TreeGrafter"/>
</dbReference>
<dbReference type="EMBL" id="JANBPY010000038">
    <property type="protein sequence ID" value="KAJ1969617.1"/>
    <property type="molecule type" value="Genomic_DNA"/>
</dbReference>
<dbReference type="PANTHER" id="PTHR22589">
    <property type="entry name" value="CARNITINE O-ACYLTRANSFERASE"/>
    <property type="match status" value="1"/>
</dbReference>
<evidence type="ECO:0000256" key="3">
    <source>
        <dbReference type="ARBA" id="ARBA00023315"/>
    </source>
</evidence>
<dbReference type="EC" id="2.3.1.7" evidence="8"/>
<dbReference type="Proteomes" id="UP001150925">
    <property type="component" value="Unassembled WGS sequence"/>
</dbReference>
<dbReference type="GO" id="GO:0009437">
    <property type="term" value="P:carnitine metabolic process"/>
    <property type="evidence" value="ECO:0007669"/>
    <property type="project" value="TreeGrafter"/>
</dbReference>
<evidence type="ECO:0000313" key="9">
    <source>
        <dbReference type="Proteomes" id="UP001150925"/>
    </source>
</evidence>
<comment type="similarity">
    <text evidence="1 5">Belongs to the carnitine/choline acetyltransferase family.</text>
</comment>
<evidence type="ECO:0000256" key="5">
    <source>
        <dbReference type="RuleBase" id="RU003801"/>
    </source>
</evidence>
<evidence type="ECO:0000256" key="2">
    <source>
        <dbReference type="ARBA" id="ARBA00022679"/>
    </source>
</evidence>